<dbReference type="PANTHER" id="PTHR42732">
    <property type="entry name" value="BETA-GALACTOSIDASE"/>
    <property type="match status" value="1"/>
</dbReference>
<dbReference type="SUPFAM" id="SSF49785">
    <property type="entry name" value="Galactose-binding domain-like"/>
    <property type="match status" value="1"/>
</dbReference>
<dbReference type="InterPro" id="IPR006101">
    <property type="entry name" value="Glyco_hydro_2"/>
</dbReference>
<evidence type="ECO:0000259" key="5">
    <source>
        <dbReference type="Pfam" id="PF00703"/>
    </source>
</evidence>
<dbReference type="PRINTS" id="PR00132">
    <property type="entry name" value="GLHYDRLASE2"/>
</dbReference>
<accession>A0A9X2F8Y4</accession>
<dbReference type="GO" id="GO:0005975">
    <property type="term" value="P:carbohydrate metabolic process"/>
    <property type="evidence" value="ECO:0007669"/>
    <property type="project" value="InterPro"/>
</dbReference>
<organism evidence="10 11">
    <name type="scientific">Aeoliella straminimaris</name>
    <dbReference type="NCBI Taxonomy" id="2954799"/>
    <lineage>
        <taxon>Bacteria</taxon>
        <taxon>Pseudomonadati</taxon>
        <taxon>Planctomycetota</taxon>
        <taxon>Planctomycetia</taxon>
        <taxon>Pirellulales</taxon>
        <taxon>Lacipirellulaceae</taxon>
        <taxon>Aeoliella</taxon>
    </lineage>
</organism>
<evidence type="ECO:0000259" key="7">
    <source>
        <dbReference type="Pfam" id="PF02837"/>
    </source>
</evidence>
<dbReference type="InterPro" id="IPR040605">
    <property type="entry name" value="Glyco_hydro2_dom5"/>
</dbReference>
<reference evidence="10" key="1">
    <citation type="submission" date="2022-06" db="EMBL/GenBank/DDBJ databases">
        <title>Aeoliella straminimaris, a novel planctomycete from sediments.</title>
        <authorList>
            <person name="Vitorino I.R."/>
            <person name="Lage O.M."/>
        </authorList>
    </citation>
    <scope>NUCLEOTIDE SEQUENCE</scope>
    <source>
        <strain evidence="10">ICT_H6.2</strain>
    </source>
</reference>
<dbReference type="InterPro" id="IPR032311">
    <property type="entry name" value="DUF4982"/>
</dbReference>
<protein>
    <submittedName>
        <fullName evidence="10">DUF4982 domain-containing protein</fullName>
    </submittedName>
</protein>
<dbReference type="GO" id="GO:0004553">
    <property type="term" value="F:hydrolase activity, hydrolyzing O-glycosyl compounds"/>
    <property type="evidence" value="ECO:0007669"/>
    <property type="project" value="InterPro"/>
</dbReference>
<comment type="caution">
    <text evidence="10">The sequence shown here is derived from an EMBL/GenBank/DDBJ whole genome shotgun (WGS) entry which is preliminary data.</text>
</comment>
<dbReference type="Pfam" id="PF00703">
    <property type="entry name" value="Glyco_hydro_2"/>
    <property type="match status" value="1"/>
</dbReference>
<feature type="domain" description="DUF4982" evidence="8">
    <location>
        <begin position="612"/>
        <end position="669"/>
    </location>
</feature>
<evidence type="ECO:0000259" key="6">
    <source>
        <dbReference type="Pfam" id="PF02836"/>
    </source>
</evidence>
<feature type="domain" description="Glycoside hydrolase family 2 catalytic" evidence="6">
    <location>
        <begin position="283"/>
        <end position="479"/>
    </location>
</feature>
<dbReference type="InterPro" id="IPR008979">
    <property type="entry name" value="Galactose-bd-like_sf"/>
</dbReference>
<dbReference type="InterPro" id="IPR051913">
    <property type="entry name" value="GH2_Domain-Containing"/>
</dbReference>
<dbReference type="Pfam" id="PF18565">
    <property type="entry name" value="Glyco_hydro2_C5"/>
    <property type="match status" value="1"/>
</dbReference>
<feature type="region of interest" description="Disordered" evidence="4">
    <location>
        <begin position="731"/>
        <end position="755"/>
    </location>
</feature>
<dbReference type="InterPro" id="IPR006104">
    <property type="entry name" value="Glyco_hydro_2_N"/>
</dbReference>
<dbReference type="InterPro" id="IPR036156">
    <property type="entry name" value="Beta-gal/glucu_dom_sf"/>
</dbReference>
<dbReference type="Gene3D" id="3.20.20.80">
    <property type="entry name" value="Glycosidases"/>
    <property type="match status" value="1"/>
</dbReference>
<feature type="domain" description="Glycoside hydrolase family 2" evidence="9">
    <location>
        <begin position="693"/>
        <end position="785"/>
    </location>
</feature>
<keyword evidence="2" id="KW-0378">Hydrolase</keyword>
<proteinExistence type="inferred from homology"/>
<dbReference type="Gene3D" id="2.60.40.10">
    <property type="entry name" value="Immunoglobulins"/>
    <property type="match status" value="3"/>
</dbReference>
<dbReference type="InterPro" id="IPR006103">
    <property type="entry name" value="Glyco_hydro_2_cat"/>
</dbReference>
<dbReference type="SUPFAM" id="SSF51445">
    <property type="entry name" value="(Trans)glycosidases"/>
    <property type="match status" value="1"/>
</dbReference>
<dbReference type="Proteomes" id="UP001155241">
    <property type="component" value="Unassembled WGS sequence"/>
</dbReference>
<dbReference type="Pfam" id="PF02837">
    <property type="entry name" value="Glyco_hydro_2_N"/>
    <property type="match status" value="1"/>
</dbReference>
<dbReference type="InterPro" id="IPR013783">
    <property type="entry name" value="Ig-like_fold"/>
</dbReference>
<dbReference type="PANTHER" id="PTHR42732:SF1">
    <property type="entry name" value="BETA-MANNOSIDASE"/>
    <property type="match status" value="1"/>
</dbReference>
<evidence type="ECO:0000256" key="3">
    <source>
        <dbReference type="ARBA" id="ARBA00023295"/>
    </source>
</evidence>
<evidence type="ECO:0000313" key="10">
    <source>
        <dbReference type="EMBL" id="MCO6043838.1"/>
    </source>
</evidence>
<comment type="similarity">
    <text evidence="1">Belongs to the glycosyl hydrolase 2 family.</text>
</comment>
<evidence type="ECO:0000259" key="8">
    <source>
        <dbReference type="Pfam" id="PF16355"/>
    </source>
</evidence>
<evidence type="ECO:0000313" key="11">
    <source>
        <dbReference type="Proteomes" id="UP001155241"/>
    </source>
</evidence>
<dbReference type="InterPro" id="IPR017853">
    <property type="entry name" value="GH"/>
</dbReference>
<sequence length="791" mass="88742">MAKDAPSPRVRQNFDSNWKFHLSDVQDAEQAEFDDREWRVLQLPHDWSVEQPFSKEFASGTGYLPGGVGWYRKTFDVPSEWQGREVTVHFDGVYRDSQVWINGHHLGTRPYGYAPFSYRLTPHLKPGEANAIAVQVTRNEVADSRWYPGTGIYRHVWLTVTDPTHVDHWGTFVTTPRVTQERADVLVSNEVVNRNSEDIELLVATVLIDSDGQQLSEQSSTATIASGGSETLAHWHQVAEPQLWSVDTPTQYTAITKIFAEEQLIDEVRTAFGIRTYYFDPEEGFFLNGEPLLIKGLCMHHDAGVVGAAVPDEVLEYRLRLAKSLGANAVRCSHNPMAEELYTLCDQIGLLVMDEAFDEWELGKRKWVKGRNVGQAKRFGYNKDFEKWAERDIEAMVRRGRNHPSIILWSIGNEIDYPGDPYVHPESFDPGAPPIDDGSPRTTRLAVVAPRLIAAVKRHDPTRPVTMALSNMPASNDIGLANMLDVAGYNYQEQFYQQDHADFPGRVIYGSENGRSPRSWQAVVDNDFISSIYLWVGFDFLGEANEWPNHGSQAGVFDTRGFLKPESHWLKAAWSEEPFVHCFVTETRQERQGRRRWLQFADEPRSWNGQQGEPVSLMIVTNCEEVKLQLSDQELEPDMNRFGSFLSTTVDFQPGELQVIGLNDGKQVATDTLHTVGEAAKLQIKPLTDTPFVAGESQDVALVEVRVTDADGNVVSNAEAEVHVEVTGSGRLLGVDNGDQNDTTPLKSPRKTTRDGRLLVIVQSTRGSEPVRVTAAAEGLEPAELMLPDEP</sequence>
<evidence type="ECO:0000256" key="2">
    <source>
        <dbReference type="ARBA" id="ARBA00022801"/>
    </source>
</evidence>
<dbReference type="EMBL" id="JAMXLR010000026">
    <property type="protein sequence ID" value="MCO6043838.1"/>
    <property type="molecule type" value="Genomic_DNA"/>
</dbReference>
<evidence type="ECO:0000259" key="9">
    <source>
        <dbReference type="Pfam" id="PF18565"/>
    </source>
</evidence>
<feature type="domain" description="Glycosyl hydrolases family 2 sugar binding" evidence="7">
    <location>
        <begin position="66"/>
        <end position="159"/>
    </location>
</feature>
<dbReference type="InterPro" id="IPR006102">
    <property type="entry name" value="Ig-like_GH2"/>
</dbReference>
<dbReference type="AlphaFoldDB" id="A0A9X2F8Y4"/>
<evidence type="ECO:0000256" key="1">
    <source>
        <dbReference type="ARBA" id="ARBA00007401"/>
    </source>
</evidence>
<dbReference type="SUPFAM" id="SSF49303">
    <property type="entry name" value="beta-Galactosidase/glucuronidase domain"/>
    <property type="match status" value="1"/>
</dbReference>
<dbReference type="Pfam" id="PF02836">
    <property type="entry name" value="Glyco_hydro_2_C"/>
    <property type="match status" value="1"/>
</dbReference>
<feature type="domain" description="Glycoside hydrolase family 2 immunoglobulin-like beta-sandwich" evidence="5">
    <location>
        <begin position="171"/>
        <end position="275"/>
    </location>
</feature>
<dbReference type="Pfam" id="PF16355">
    <property type="entry name" value="DUF4982"/>
    <property type="match status" value="1"/>
</dbReference>
<dbReference type="Gene3D" id="2.60.120.260">
    <property type="entry name" value="Galactose-binding domain-like"/>
    <property type="match status" value="1"/>
</dbReference>
<keyword evidence="11" id="KW-1185">Reference proteome</keyword>
<keyword evidence="3" id="KW-0326">Glycosidase</keyword>
<gene>
    <name evidence="10" type="ORF">NG895_07950</name>
</gene>
<dbReference type="RefSeq" id="WP_252851941.1">
    <property type="nucleotide sequence ID" value="NZ_JAMXLR010000026.1"/>
</dbReference>
<name>A0A9X2F8Y4_9BACT</name>
<evidence type="ECO:0000256" key="4">
    <source>
        <dbReference type="SAM" id="MobiDB-lite"/>
    </source>
</evidence>